<protein>
    <submittedName>
        <fullName evidence="3">Alpha/beta fold hydrolase</fullName>
    </submittedName>
</protein>
<feature type="domain" description="AB hydrolase-1" evidence="2">
    <location>
        <begin position="32"/>
        <end position="172"/>
    </location>
</feature>
<dbReference type="PRINTS" id="PR00412">
    <property type="entry name" value="EPOXHYDRLASE"/>
</dbReference>
<keyword evidence="1 3" id="KW-0378">Hydrolase</keyword>
<dbReference type="PANTHER" id="PTHR43329">
    <property type="entry name" value="EPOXIDE HYDROLASE"/>
    <property type="match status" value="1"/>
</dbReference>
<evidence type="ECO:0000313" key="4">
    <source>
        <dbReference type="Proteomes" id="UP000502297"/>
    </source>
</evidence>
<evidence type="ECO:0000313" key="3">
    <source>
        <dbReference type="EMBL" id="QIO05910.1"/>
    </source>
</evidence>
<accession>A0A6G8RVQ1</accession>
<keyword evidence="4" id="KW-1185">Reference proteome</keyword>
<name>A0A6G8RVQ1_9GAMM</name>
<gene>
    <name evidence="3" type="ORF">G8E00_08090</name>
</gene>
<dbReference type="SUPFAM" id="SSF53474">
    <property type="entry name" value="alpha/beta-Hydrolases"/>
    <property type="match status" value="1"/>
</dbReference>
<evidence type="ECO:0000259" key="2">
    <source>
        <dbReference type="Pfam" id="PF00561"/>
    </source>
</evidence>
<dbReference type="AlphaFoldDB" id="A0A6G8RVQ1"/>
<dbReference type="Proteomes" id="UP000502297">
    <property type="component" value="Chromosome"/>
</dbReference>
<dbReference type="RefSeq" id="WP_166223555.1">
    <property type="nucleotide sequence ID" value="NZ_CP049801.1"/>
</dbReference>
<proteinExistence type="predicted"/>
<organism evidence="3 4">
    <name type="scientific">Acinetobacter shaoyimingii</name>
    <dbReference type="NCBI Taxonomy" id="2715164"/>
    <lineage>
        <taxon>Bacteria</taxon>
        <taxon>Pseudomonadati</taxon>
        <taxon>Pseudomonadota</taxon>
        <taxon>Gammaproteobacteria</taxon>
        <taxon>Moraxellales</taxon>
        <taxon>Moraxellaceae</taxon>
        <taxon>Acinetobacter</taxon>
    </lineage>
</organism>
<dbReference type="Gene3D" id="3.40.50.1820">
    <property type="entry name" value="alpha/beta hydrolase"/>
    <property type="match status" value="1"/>
</dbReference>
<dbReference type="InterPro" id="IPR029058">
    <property type="entry name" value="AB_hydrolase_fold"/>
</dbReference>
<dbReference type="KEGG" id="asha:G8E00_08090"/>
<dbReference type="Pfam" id="PF00561">
    <property type="entry name" value="Abhydrolase_1"/>
    <property type="match status" value="1"/>
</dbReference>
<dbReference type="InterPro" id="IPR000073">
    <property type="entry name" value="AB_hydrolase_1"/>
</dbReference>
<evidence type="ECO:0000256" key="1">
    <source>
        <dbReference type="ARBA" id="ARBA00022801"/>
    </source>
</evidence>
<dbReference type="InterPro" id="IPR000639">
    <property type="entry name" value="Epox_hydrolase-like"/>
</dbReference>
<reference evidence="3 4" key="1">
    <citation type="submission" date="2020-03" db="EMBL/GenBank/DDBJ databases">
        <authorList>
            <person name="Zhu W."/>
        </authorList>
    </citation>
    <scope>NUCLEOTIDE SEQUENCE [LARGE SCALE GENOMIC DNA]</scope>
    <source>
        <strain evidence="3 4">323-1</strain>
    </source>
</reference>
<dbReference type="EMBL" id="CP049801">
    <property type="protein sequence ID" value="QIO05910.1"/>
    <property type="molecule type" value="Genomic_DNA"/>
</dbReference>
<dbReference type="GO" id="GO:0016787">
    <property type="term" value="F:hydrolase activity"/>
    <property type="evidence" value="ECO:0007669"/>
    <property type="project" value="UniProtKB-KW"/>
</dbReference>
<sequence>MLQPELFAHSDDVELAIYTWGEKPTAEHPKEVLVFAHGYPDRAIFWEKIAQALKDDFYVVAFDMRGCGESTHIQGYKHYKFNELLKDLFAVIDAVSPNQKVHLIGHDWGGIYGWNAIRDAEGAKRIASFTTMAPSLEQVGVYLKSRLFKPTPTNLWQLFNQLARNSLMTFFSMPILPELMWRIGLGAWLMKTLVTKGERNVIYHKNEGLEGDAIRYLGIYRANLLQRVLTAKVVQTDVPVHTLIAVRDPFLPPRLFADTSKWATQHSESFVNASHWAPLSCPNQVAETIHRFTTSLQPNQ</sequence>